<dbReference type="EMBL" id="PDCK01000042">
    <property type="protein sequence ID" value="PRQ37397.1"/>
    <property type="molecule type" value="Genomic_DNA"/>
</dbReference>
<protein>
    <submittedName>
        <fullName evidence="2">Uncharacterized protein</fullName>
    </submittedName>
</protein>
<name>A0A2P6QT95_ROSCH</name>
<comment type="caution">
    <text evidence="2">The sequence shown here is derived from an EMBL/GenBank/DDBJ whole genome shotgun (WGS) entry which is preliminary data.</text>
</comment>
<accession>A0A2P6QT95</accession>
<evidence type="ECO:0000313" key="3">
    <source>
        <dbReference type="Proteomes" id="UP000238479"/>
    </source>
</evidence>
<feature type="compositionally biased region" description="Basic and acidic residues" evidence="1">
    <location>
        <begin position="19"/>
        <end position="31"/>
    </location>
</feature>
<gene>
    <name evidence="2" type="ORF">RchiOBHm_Chr4g0402151</name>
</gene>
<organism evidence="2 3">
    <name type="scientific">Rosa chinensis</name>
    <name type="common">China rose</name>
    <dbReference type="NCBI Taxonomy" id="74649"/>
    <lineage>
        <taxon>Eukaryota</taxon>
        <taxon>Viridiplantae</taxon>
        <taxon>Streptophyta</taxon>
        <taxon>Embryophyta</taxon>
        <taxon>Tracheophyta</taxon>
        <taxon>Spermatophyta</taxon>
        <taxon>Magnoliopsida</taxon>
        <taxon>eudicotyledons</taxon>
        <taxon>Gunneridae</taxon>
        <taxon>Pentapetalae</taxon>
        <taxon>rosids</taxon>
        <taxon>fabids</taxon>
        <taxon>Rosales</taxon>
        <taxon>Rosaceae</taxon>
        <taxon>Rosoideae</taxon>
        <taxon>Rosoideae incertae sedis</taxon>
        <taxon>Rosa</taxon>
    </lineage>
</organism>
<proteinExistence type="predicted"/>
<dbReference type="Gramene" id="PRQ37397">
    <property type="protein sequence ID" value="PRQ37397"/>
    <property type="gene ID" value="RchiOBHm_Chr4g0402151"/>
</dbReference>
<evidence type="ECO:0000313" key="2">
    <source>
        <dbReference type="EMBL" id="PRQ37397.1"/>
    </source>
</evidence>
<feature type="region of interest" description="Disordered" evidence="1">
    <location>
        <begin position="1"/>
        <end position="52"/>
    </location>
</feature>
<reference evidence="2 3" key="1">
    <citation type="journal article" date="2018" name="Nat. Genet.">
        <title>The Rosa genome provides new insights in the design of modern roses.</title>
        <authorList>
            <person name="Bendahmane M."/>
        </authorList>
    </citation>
    <scope>NUCLEOTIDE SEQUENCE [LARGE SCALE GENOMIC DNA]</scope>
    <source>
        <strain evidence="3">cv. Old Blush</strain>
    </source>
</reference>
<dbReference type="AlphaFoldDB" id="A0A2P6QT95"/>
<sequence>MIEFPSPEALKHRTHQKLAKSDSGRETENKTAAHQTYPARTLKHPSGQVCAT</sequence>
<dbReference type="Proteomes" id="UP000238479">
    <property type="component" value="Chromosome 4"/>
</dbReference>
<evidence type="ECO:0000256" key="1">
    <source>
        <dbReference type="SAM" id="MobiDB-lite"/>
    </source>
</evidence>
<keyword evidence="3" id="KW-1185">Reference proteome</keyword>